<feature type="domain" description="HEPN" evidence="1">
    <location>
        <begin position="100"/>
        <end position="198"/>
    </location>
</feature>
<protein>
    <submittedName>
        <fullName evidence="2">HEPN domain-containing protein</fullName>
    </submittedName>
</protein>
<dbReference type="Proteomes" id="UP001214201">
    <property type="component" value="Chromosome"/>
</dbReference>
<evidence type="ECO:0000259" key="1">
    <source>
        <dbReference type="Pfam" id="PF05168"/>
    </source>
</evidence>
<dbReference type="Pfam" id="PF05168">
    <property type="entry name" value="HEPN"/>
    <property type="match status" value="1"/>
</dbReference>
<keyword evidence="3" id="KW-1185">Reference proteome</keyword>
<gene>
    <name evidence="2" type="ORF">K6978_08800</name>
</gene>
<evidence type="ECO:0000313" key="2">
    <source>
        <dbReference type="EMBL" id="WDM73182.1"/>
    </source>
</evidence>
<organism evidence="2 3">
    <name type="scientific">Xanthomonas cucurbitae</name>
    <dbReference type="NCBI Taxonomy" id="56453"/>
    <lineage>
        <taxon>Bacteria</taxon>
        <taxon>Pseudomonadati</taxon>
        <taxon>Pseudomonadota</taxon>
        <taxon>Gammaproteobacteria</taxon>
        <taxon>Lysobacterales</taxon>
        <taxon>Lysobacteraceae</taxon>
        <taxon>Xanthomonas</taxon>
    </lineage>
</organism>
<reference evidence="2 3" key="1">
    <citation type="submission" date="2021-08" db="EMBL/GenBank/DDBJ databases">
        <title>Genome sequences of Xanthomonas cucurbitae isolates from 5 Midwestern US states.</title>
        <authorList>
            <person name="Hind S.R."/>
        </authorList>
    </citation>
    <scope>NUCLEOTIDE SEQUENCE [LARGE SCALE GENOMIC DNA]</scope>
    <source>
        <strain evidence="2 3">OH_261</strain>
    </source>
</reference>
<dbReference type="EMBL" id="CP082214">
    <property type="protein sequence ID" value="WDM73182.1"/>
    <property type="molecule type" value="Genomic_DNA"/>
</dbReference>
<name>A0ABY7YHN9_9XANT</name>
<evidence type="ECO:0000313" key="3">
    <source>
        <dbReference type="Proteomes" id="UP001214201"/>
    </source>
</evidence>
<dbReference type="RefSeq" id="WP_274397277.1">
    <property type="nucleotide sequence ID" value="NZ_CP082214.1"/>
</dbReference>
<proteinExistence type="predicted"/>
<dbReference type="Gene3D" id="1.20.120.330">
    <property type="entry name" value="Nucleotidyltransferases domain 2"/>
    <property type="match status" value="1"/>
</dbReference>
<dbReference type="InterPro" id="IPR007842">
    <property type="entry name" value="HEPN_dom"/>
</dbReference>
<accession>A0ABY7YHN9</accession>
<sequence>MKIDFSPGSFLVVVNGNLWKVRLPMIMGEGRLVVNRDLSVVQKDGVGRGPAIHNVLCSVEGLTQAMANKLSDQELAFFFHAFVHGWQAIMTLESLGGHALFSEAKADFRHSVDAIASRREYGKARWEAAQCAEKLLKGLLAREEHSYPKDAGKGHDHVHLGKLLEEKLGIRISEEILTALKTSPAVRYGEEASTFEQAMASHSALLALLRTLEAHHFVENSDGDSNDGVG</sequence>